<dbReference type="KEGG" id="mhi:Mhar_0484"/>
<dbReference type="RefSeq" id="WP_014586054.1">
    <property type="nucleotide sequence ID" value="NC_017527.1"/>
</dbReference>
<keyword evidence="3" id="KW-1185">Reference proteome</keyword>
<dbReference type="HOGENOM" id="CLU_166564_0_0_2"/>
<dbReference type="AlphaFoldDB" id="G7WMT5"/>
<evidence type="ECO:0000256" key="1">
    <source>
        <dbReference type="SAM" id="MobiDB-lite"/>
    </source>
</evidence>
<evidence type="ECO:0008006" key="4">
    <source>
        <dbReference type="Google" id="ProtNLM"/>
    </source>
</evidence>
<dbReference type="CDD" id="cd00090">
    <property type="entry name" value="HTH_ARSR"/>
    <property type="match status" value="1"/>
</dbReference>
<dbReference type="InterPro" id="IPR036390">
    <property type="entry name" value="WH_DNA-bd_sf"/>
</dbReference>
<protein>
    <recommendedName>
        <fullName evidence="4">Transcriptional regulator, ArsR family</fullName>
    </recommendedName>
</protein>
<dbReference type="InterPro" id="IPR036388">
    <property type="entry name" value="WH-like_DNA-bd_sf"/>
</dbReference>
<dbReference type="SUPFAM" id="SSF46785">
    <property type="entry name" value="Winged helix' DNA-binding domain"/>
    <property type="match status" value="1"/>
</dbReference>
<dbReference type="STRING" id="1110509.Mhar_0484"/>
<accession>G7WMT5</accession>
<gene>
    <name evidence="2" type="ordered locus">Mhar_0484</name>
</gene>
<name>G7WMT5_METH6</name>
<evidence type="ECO:0000313" key="2">
    <source>
        <dbReference type="EMBL" id="AET63869.1"/>
    </source>
</evidence>
<dbReference type="PATRIC" id="fig|1110509.7.peg.538"/>
<reference evidence="2 3" key="1">
    <citation type="journal article" date="2012" name="PLoS ONE">
        <title>The genome characteristics and predicted function of methyl-group oxidation pathway in the obligate aceticlastic methanogens, Methanosaeta spp.</title>
        <authorList>
            <person name="Zhu J."/>
            <person name="Zheng H."/>
            <person name="Ai G."/>
            <person name="Zhang G."/>
            <person name="Liu D."/>
            <person name="Liu X."/>
            <person name="Dong X."/>
        </authorList>
    </citation>
    <scope>NUCLEOTIDE SEQUENCE [LARGE SCALE GENOMIC DNA]</scope>
    <source>
        <strain evidence="2 3">6Ac</strain>
    </source>
</reference>
<dbReference type="Proteomes" id="UP000005877">
    <property type="component" value="Chromosome"/>
</dbReference>
<dbReference type="GeneID" id="25395388"/>
<proteinExistence type="predicted"/>
<evidence type="ECO:0000313" key="3">
    <source>
        <dbReference type="Proteomes" id="UP000005877"/>
    </source>
</evidence>
<dbReference type="EMBL" id="CP003117">
    <property type="protein sequence ID" value="AET63869.1"/>
    <property type="molecule type" value="Genomic_DNA"/>
</dbReference>
<dbReference type="Gene3D" id="1.10.10.10">
    <property type="entry name" value="Winged helix-like DNA-binding domain superfamily/Winged helix DNA-binding domain"/>
    <property type="match status" value="1"/>
</dbReference>
<organism evidence="2 3">
    <name type="scientific">Methanothrix harundinacea (strain 6Ac)</name>
    <name type="common">Methanosaeta harundinacea</name>
    <dbReference type="NCBI Taxonomy" id="1110509"/>
    <lineage>
        <taxon>Archaea</taxon>
        <taxon>Methanobacteriati</taxon>
        <taxon>Methanobacteriota</taxon>
        <taxon>Stenosarchaea group</taxon>
        <taxon>Methanomicrobia</taxon>
        <taxon>Methanotrichales</taxon>
        <taxon>Methanotrichaceae</taxon>
        <taxon>Methanothrix</taxon>
    </lineage>
</organism>
<dbReference type="OrthoDB" id="148303at2157"/>
<sequence>MDIDFGPPDGDPPEGGGGEARWWDSAEGHRFALEVLQLRARRAILKMVDEGAGSPEEIAEKLGIDGGLAAFHLAMLERALVVEAVDGVYRSTPTGRLYIERVEAPPSEGPDRS</sequence>
<dbReference type="InterPro" id="IPR011991">
    <property type="entry name" value="ArsR-like_HTH"/>
</dbReference>
<feature type="region of interest" description="Disordered" evidence="1">
    <location>
        <begin position="1"/>
        <end position="21"/>
    </location>
</feature>